<dbReference type="PANTHER" id="PTHR25466">
    <property type="entry name" value="T-LYMPHOCYTE ACTIVATION ANTIGEN"/>
    <property type="match status" value="1"/>
</dbReference>
<keyword evidence="9" id="KW-0325">Glycoprotein</keyword>
<name>G3WMY7_SARHA</name>
<evidence type="ECO:0000256" key="1">
    <source>
        <dbReference type="ARBA" id="ARBA00004251"/>
    </source>
</evidence>
<feature type="signal peptide" evidence="12">
    <location>
        <begin position="1"/>
        <end position="21"/>
    </location>
</feature>
<dbReference type="Ensembl" id="ENSSHAT00000016934.2">
    <property type="protein sequence ID" value="ENSSHAP00000016792.2"/>
    <property type="gene ID" value="ENSSHAG00000014283.2"/>
</dbReference>
<dbReference type="GO" id="GO:0031295">
    <property type="term" value="P:T cell costimulation"/>
    <property type="evidence" value="ECO:0007669"/>
    <property type="project" value="TreeGrafter"/>
</dbReference>
<evidence type="ECO:0000256" key="10">
    <source>
        <dbReference type="ARBA" id="ARBA00023319"/>
    </source>
</evidence>
<keyword evidence="7" id="KW-1015">Disulfide bond</keyword>
<protein>
    <recommendedName>
        <fullName evidence="13">Ig-like domain-containing protein</fullName>
    </recommendedName>
</protein>
<evidence type="ECO:0000256" key="4">
    <source>
        <dbReference type="ARBA" id="ARBA00022729"/>
    </source>
</evidence>
<dbReference type="Proteomes" id="UP000007648">
    <property type="component" value="Unassembled WGS sequence"/>
</dbReference>
<keyword evidence="15" id="KW-1185">Reference proteome</keyword>
<feature type="domain" description="Ig-like" evidence="13">
    <location>
        <begin position="18"/>
        <end position="130"/>
    </location>
</feature>
<keyword evidence="6 11" id="KW-0472">Membrane</keyword>
<organism evidence="14 15">
    <name type="scientific">Sarcophilus harrisii</name>
    <name type="common">Tasmanian devil</name>
    <name type="synonym">Sarcophilus laniarius</name>
    <dbReference type="NCBI Taxonomy" id="9305"/>
    <lineage>
        <taxon>Eukaryota</taxon>
        <taxon>Metazoa</taxon>
        <taxon>Chordata</taxon>
        <taxon>Craniata</taxon>
        <taxon>Vertebrata</taxon>
        <taxon>Euteleostomi</taxon>
        <taxon>Mammalia</taxon>
        <taxon>Metatheria</taxon>
        <taxon>Dasyuromorphia</taxon>
        <taxon>Dasyuridae</taxon>
        <taxon>Sarcophilus</taxon>
    </lineage>
</organism>
<dbReference type="eggNOG" id="ENOG502S3IN">
    <property type="taxonomic scope" value="Eukaryota"/>
</dbReference>
<evidence type="ECO:0000256" key="6">
    <source>
        <dbReference type="ARBA" id="ARBA00023136"/>
    </source>
</evidence>
<dbReference type="GO" id="GO:0006955">
    <property type="term" value="P:immune response"/>
    <property type="evidence" value="ECO:0007669"/>
    <property type="project" value="TreeGrafter"/>
</dbReference>
<accession>G3WMY7</accession>
<dbReference type="CDD" id="cd00096">
    <property type="entry name" value="Ig"/>
    <property type="match status" value="1"/>
</dbReference>
<evidence type="ECO:0000313" key="14">
    <source>
        <dbReference type="Ensembl" id="ENSSHAP00000016792.2"/>
    </source>
</evidence>
<reference evidence="14" key="3">
    <citation type="submission" date="2025-09" db="UniProtKB">
        <authorList>
            <consortium name="Ensembl"/>
        </authorList>
    </citation>
    <scope>IDENTIFICATION</scope>
</reference>
<dbReference type="InParanoid" id="G3WMY7"/>
<gene>
    <name evidence="14" type="primary">HHLA2</name>
</gene>
<dbReference type="SMART" id="SM00406">
    <property type="entry name" value="IGv"/>
    <property type="match status" value="2"/>
</dbReference>
<keyword evidence="3 11" id="KW-0812">Transmembrane</keyword>
<dbReference type="GO" id="GO:0009897">
    <property type="term" value="C:external side of plasma membrane"/>
    <property type="evidence" value="ECO:0007669"/>
    <property type="project" value="TreeGrafter"/>
</dbReference>
<evidence type="ECO:0000256" key="7">
    <source>
        <dbReference type="ARBA" id="ARBA00023157"/>
    </source>
</evidence>
<feature type="chain" id="PRO_5029460191" description="Ig-like domain-containing protein" evidence="12">
    <location>
        <begin position="22"/>
        <end position="366"/>
    </location>
</feature>
<evidence type="ECO:0000256" key="11">
    <source>
        <dbReference type="SAM" id="Phobius"/>
    </source>
</evidence>
<dbReference type="InterPro" id="IPR003599">
    <property type="entry name" value="Ig_sub"/>
</dbReference>
<dbReference type="InterPro" id="IPR051713">
    <property type="entry name" value="T-cell_Activation_Regulation"/>
</dbReference>
<evidence type="ECO:0000256" key="2">
    <source>
        <dbReference type="ARBA" id="ARBA00022475"/>
    </source>
</evidence>
<feature type="domain" description="Ig-like" evidence="13">
    <location>
        <begin position="232"/>
        <end position="332"/>
    </location>
</feature>
<dbReference type="InterPro" id="IPR013106">
    <property type="entry name" value="Ig_V-set"/>
</dbReference>
<dbReference type="SUPFAM" id="SSF48726">
    <property type="entry name" value="Immunoglobulin"/>
    <property type="match status" value="3"/>
</dbReference>
<evidence type="ECO:0000313" key="15">
    <source>
        <dbReference type="Proteomes" id="UP000007648"/>
    </source>
</evidence>
<feature type="domain" description="Ig-like" evidence="13">
    <location>
        <begin position="148"/>
        <end position="212"/>
    </location>
</feature>
<dbReference type="Gene3D" id="2.60.40.10">
    <property type="entry name" value="Immunoglobulins"/>
    <property type="match status" value="3"/>
</dbReference>
<dbReference type="Pfam" id="PF07686">
    <property type="entry name" value="V-set"/>
    <property type="match status" value="2"/>
</dbReference>
<keyword evidence="4 12" id="KW-0732">Signal</keyword>
<evidence type="ECO:0000256" key="8">
    <source>
        <dbReference type="ARBA" id="ARBA00023170"/>
    </source>
</evidence>
<dbReference type="AlphaFoldDB" id="G3WMY7"/>
<dbReference type="GO" id="GO:0007166">
    <property type="term" value="P:cell surface receptor signaling pathway"/>
    <property type="evidence" value="ECO:0007669"/>
    <property type="project" value="TreeGrafter"/>
</dbReference>
<dbReference type="GeneTree" id="ENSGT00940000162944"/>
<evidence type="ECO:0000256" key="5">
    <source>
        <dbReference type="ARBA" id="ARBA00022989"/>
    </source>
</evidence>
<dbReference type="FunFam" id="2.60.40.10:FF:000142">
    <property type="entry name" value="V-set domain-containing T-cell activation inhibitor 1"/>
    <property type="match status" value="1"/>
</dbReference>
<evidence type="ECO:0000259" key="13">
    <source>
        <dbReference type="PROSITE" id="PS50835"/>
    </source>
</evidence>
<keyword evidence="2" id="KW-1003">Cell membrane</keyword>
<evidence type="ECO:0000256" key="3">
    <source>
        <dbReference type="ARBA" id="ARBA00022692"/>
    </source>
</evidence>
<dbReference type="FunCoup" id="G3WMY7">
    <property type="interactions" value="14"/>
</dbReference>
<keyword evidence="5 11" id="KW-1133">Transmembrane helix</keyword>
<dbReference type="PROSITE" id="PS50835">
    <property type="entry name" value="IG_LIKE"/>
    <property type="match status" value="3"/>
</dbReference>
<dbReference type="GO" id="GO:0071222">
    <property type="term" value="P:cellular response to lipopolysaccharide"/>
    <property type="evidence" value="ECO:0007669"/>
    <property type="project" value="TreeGrafter"/>
</dbReference>
<comment type="subcellular location">
    <subcellularLocation>
        <location evidence="1">Cell membrane</location>
        <topology evidence="1">Single-pass type I membrane protein</topology>
    </subcellularLocation>
</comment>
<evidence type="ECO:0000256" key="12">
    <source>
        <dbReference type="SAM" id="SignalP"/>
    </source>
</evidence>
<reference evidence="14 15" key="1">
    <citation type="journal article" date="2011" name="Proc. Natl. Acad. Sci. U.S.A.">
        <title>Genetic diversity and population structure of the endangered marsupial Sarcophilus harrisii (Tasmanian devil).</title>
        <authorList>
            <person name="Miller W."/>
            <person name="Hayes V.M."/>
            <person name="Ratan A."/>
            <person name="Petersen D.C."/>
            <person name="Wittekindt N.E."/>
            <person name="Miller J."/>
            <person name="Walenz B."/>
            <person name="Knight J."/>
            <person name="Qi J."/>
            <person name="Zhao F."/>
            <person name="Wang Q."/>
            <person name="Bedoya-Reina O.C."/>
            <person name="Katiyar N."/>
            <person name="Tomsho L.P."/>
            <person name="Kasson L.M."/>
            <person name="Hardie R.A."/>
            <person name="Woodbridge P."/>
            <person name="Tindall E.A."/>
            <person name="Bertelsen M.F."/>
            <person name="Dixon D."/>
            <person name="Pyecroft S."/>
            <person name="Helgen K.M."/>
            <person name="Lesk A.M."/>
            <person name="Pringle T.H."/>
            <person name="Patterson N."/>
            <person name="Zhang Y."/>
            <person name="Kreiss A."/>
            <person name="Woods G.M."/>
            <person name="Jones M.E."/>
            <person name="Schuster S.C."/>
        </authorList>
    </citation>
    <scope>NUCLEOTIDE SEQUENCE [LARGE SCALE GENOMIC DNA]</scope>
</reference>
<dbReference type="GO" id="GO:0042130">
    <property type="term" value="P:negative regulation of T cell proliferation"/>
    <property type="evidence" value="ECO:0007669"/>
    <property type="project" value="TreeGrafter"/>
</dbReference>
<evidence type="ECO:0000256" key="9">
    <source>
        <dbReference type="ARBA" id="ARBA00023180"/>
    </source>
</evidence>
<sequence length="366" mass="41615">MKIKSLLNFYLLNVIVQPLTGFNDKICFDSQTVLQSTIVGRLYEDVIIPCSFKIGSGVVIHWMKDEKYLHSFFKYGDYLNNQDSIYNNRTSLFGNEINNGNASLKLRRLNLQDEGVYKCYTSTIDNAQCSNIDLKLGAFITPAIEYQEQDRVDYLTCCLFGAYPSPNITWTENNTINTKSIIKVSSYPPFFVKSQLKITNSNSSYQCIIENSVLNQRWTGKWKSKDTYLTTEGKKVLFLCELKNEDFSPEKNINVSWYRVKNASSTILASFSRSSGSMVFDNRFTWTKDMMHERSNFSLTLTHPIQSDSGKYLCNISSIDSTQLMIQFLTVEPLPEKSSSNLIVSITVSVTIISVLLIGIGIGMYV</sequence>
<dbReference type="InterPro" id="IPR013783">
    <property type="entry name" value="Ig-like_fold"/>
</dbReference>
<dbReference type="SMART" id="SM00409">
    <property type="entry name" value="IG"/>
    <property type="match status" value="2"/>
</dbReference>
<proteinExistence type="predicted"/>
<dbReference type="GO" id="GO:0042102">
    <property type="term" value="P:positive regulation of T cell proliferation"/>
    <property type="evidence" value="ECO:0007669"/>
    <property type="project" value="TreeGrafter"/>
</dbReference>
<dbReference type="HOGENOM" id="CLU_040810_0_0_1"/>
<feature type="transmembrane region" description="Helical" evidence="11">
    <location>
        <begin position="342"/>
        <end position="365"/>
    </location>
</feature>
<dbReference type="PANTHER" id="PTHR25466:SF14">
    <property type="entry name" value="BUTYROPHILIN SUBFAMILY 2 MEMBER A2-LIKE-RELATED"/>
    <property type="match status" value="1"/>
</dbReference>
<keyword evidence="8" id="KW-0675">Receptor</keyword>
<reference evidence="14" key="2">
    <citation type="submission" date="2025-08" db="UniProtKB">
        <authorList>
            <consortium name="Ensembl"/>
        </authorList>
    </citation>
    <scope>IDENTIFICATION</scope>
</reference>
<dbReference type="InterPro" id="IPR007110">
    <property type="entry name" value="Ig-like_dom"/>
</dbReference>
<keyword evidence="10" id="KW-0393">Immunoglobulin domain</keyword>
<dbReference type="InterPro" id="IPR036179">
    <property type="entry name" value="Ig-like_dom_sf"/>
</dbReference>